<evidence type="ECO:0000313" key="1">
    <source>
        <dbReference type="EMBL" id="CAF1690320.1"/>
    </source>
</evidence>
<evidence type="ECO:0000313" key="2">
    <source>
        <dbReference type="Proteomes" id="UP000663828"/>
    </source>
</evidence>
<keyword evidence="2" id="KW-1185">Reference proteome</keyword>
<reference evidence="1" key="1">
    <citation type="submission" date="2021-02" db="EMBL/GenBank/DDBJ databases">
        <authorList>
            <person name="Nowell W R."/>
        </authorList>
    </citation>
    <scope>NUCLEOTIDE SEQUENCE</scope>
</reference>
<feature type="non-terminal residue" evidence="1">
    <location>
        <position position="114"/>
    </location>
</feature>
<dbReference type="Proteomes" id="UP000663828">
    <property type="component" value="Unassembled WGS sequence"/>
</dbReference>
<organism evidence="1 2">
    <name type="scientific">Adineta ricciae</name>
    <name type="common">Rotifer</name>
    <dbReference type="NCBI Taxonomy" id="249248"/>
    <lineage>
        <taxon>Eukaryota</taxon>
        <taxon>Metazoa</taxon>
        <taxon>Spiralia</taxon>
        <taxon>Gnathifera</taxon>
        <taxon>Rotifera</taxon>
        <taxon>Eurotatoria</taxon>
        <taxon>Bdelloidea</taxon>
        <taxon>Adinetida</taxon>
        <taxon>Adinetidae</taxon>
        <taxon>Adineta</taxon>
    </lineage>
</organism>
<comment type="caution">
    <text evidence="1">The sequence shown here is derived from an EMBL/GenBank/DDBJ whole genome shotgun (WGS) entry which is preliminary data.</text>
</comment>
<accession>A0A816HML1</accession>
<protein>
    <submittedName>
        <fullName evidence="1">Uncharacterized protein</fullName>
    </submittedName>
</protein>
<gene>
    <name evidence="1" type="ORF">XAT740_LOCUS63690</name>
</gene>
<dbReference type="AlphaFoldDB" id="A0A816HML1"/>
<proteinExistence type="predicted"/>
<name>A0A816HML1_ADIRI</name>
<dbReference type="EMBL" id="CAJNOR010020207">
    <property type="protein sequence ID" value="CAF1690320.1"/>
    <property type="molecule type" value="Genomic_DNA"/>
</dbReference>
<sequence length="114" mass="13862">MITMFNTTMTSTYFYSHRQYHVGLLKVYTSYLDYNIYLLWSKIDTTYSTEIVILNETNRCRHAREFENLVPVNKNDYKSDRNLIPFLKRYHQACQNANILCFYDERTYMCFCDL</sequence>